<dbReference type="EMBL" id="JAGSSW010000001">
    <property type="protein sequence ID" value="MBR8463005.1"/>
    <property type="molecule type" value="Genomic_DNA"/>
</dbReference>
<comment type="caution">
    <text evidence="1">The sequence shown here is derived from an EMBL/GenBank/DDBJ whole genome shotgun (WGS) entry which is preliminary data.</text>
</comment>
<dbReference type="Proteomes" id="UP000682951">
    <property type="component" value="Unassembled WGS sequence"/>
</dbReference>
<protein>
    <submittedName>
        <fullName evidence="1">Uncharacterized protein</fullName>
    </submittedName>
</protein>
<reference evidence="1 2" key="1">
    <citation type="submission" date="2021-04" db="EMBL/GenBank/DDBJ databases">
        <title>Molecular and phenotypic characterization and identification of bacterial isolates recovered from the Anatolian ground squirrels (Spermophilus xanthoprymnus) and which have the potential to form a new species in the Campylobacter genus.</title>
        <authorList>
            <person name="Aydin F."/>
            <person name="Abay S."/>
            <person name="Kayman T."/>
            <person name="Karakaya E."/>
            <person name="Mustak H.K."/>
            <person name="Mustak I.B."/>
            <person name="Bilgin N."/>
            <person name="Duzler A."/>
            <person name="Sahin O."/>
            <person name="Guran O."/>
            <person name="Saticioglu I.B."/>
        </authorList>
    </citation>
    <scope>NUCLEOTIDE SEQUENCE [LARGE SCALE GENOMIC DNA]</scope>
    <source>
        <strain evidence="2">faydin-G24</strain>
    </source>
</reference>
<proteinExistence type="predicted"/>
<name>A0ABS5HFP4_9BACT</name>
<evidence type="ECO:0000313" key="2">
    <source>
        <dbReference type="Proteomes" id="UP000682951"/>
    </source>
</evidence>
<sequence>MSELSEKIKDKFELDRDEKAKALMQCQADKGLNSCFKCEALFECETRKNFVDATYNAMSKGSTGGFDF</sequence>
<keyword evidence="2" id="KW-1185">Reference proteome</keyword>
<organism evidence="1 2">
    <name type="scientific">Campylobacter anatolicus</name>
    <dbReference type="NCBI Taxonomy" id="2829105"/>
    <lineage>
        <taxon>Bacteria</taxon>
        <taxon>Pseudomonadati</taxon>
        <taxon>Campylobacterota</taxon>
        <taxon>Epsilonproteobacteria</taxon>
        <taxon>Campylobacterales</taxon>
        <taxon>Campylobacteraceae</taxon>
        <taxon>Campylobacter</taxon>
    </lineage>
</organism>
<evidence type="ECO:0000313" key="1">
    <source>
        <dbReference type="EMBL" id="MBR8463005.1"/>
    </source>
</evidence>
<accession>A0ABS5HFP4</accession>
<dbReference type="RefSeq" id="WP_212140863.1">
    <property type="nucleotide sequence ID" value="NZ_JAGSSW010000001.1"/>
</dbReference>
<gene>
    <name evidence="1" type="ORF">KDD93_00245</name>
</gene>